<keyword evidence="4" id="KW-1185">Reference proteome</keyword>
<reference evidence="3" key="1">
    <citation type="submission" date="2016-03" db="EMBL/GenBank/DDBJ databases">
        <title>Mechanisms controlling the formation of the plant cell surface in tip-growing cells are functionally conserved among land plants.</title>
        <authorList>
            <person name="Honkanen S."/>
            <person name="Jones V.A."/>
            <person name="Morieri G."/>
            <person name="Champion C."/>
            <person name="Hetherington A.J."/>
            <person name="Kelly S."/>
            <person name="Saint-Marcoux D."/>
            <person name="Proust H."/>
            <person name="Prescott H."/>
            <person name="Dolan L."/>
        </authorList>
    </citation>
    <scope>NUCLEOTIDE SEQUENCE [LARGE SCALE GENOMIC DNA]</scope>
    <source>
        <tissue evidence="3">Whole gametophyte</tissue>
    </source>
</reference>
<dbReference type="EMBL" id="LVLJ01001444">
    <property type="protein sequence ID" value="OAE29565.1"/>
    <property type="molecule type" value="Genomic_DNA"/>
</dbReference>
<comment type="caution">
    <text evidence="3">The sequence shown here is derived from an EMBL/GenBank/DDBJ whole genome shotgun (WGS) entry which is preliminary data.</text>
</comment>
<name>A0A176WBG3_MARPO</name>
<sequence>MQCREEGGVAATRSSEQREHRTMQSCSSFLPWLPLALSLASVAAAAAAAAVGALPPAPALLASPRRAFRFLRFDGEDGTKDKEREGEERKAPARSKPKRKGAEGAPAAPMGRRHRPVEVAGARSGQSARIQEVNVSRTPSRSRPFLSGCTFRAKLAEPVTAAMVHGGRWPPRVHVLEVQTSHGAMPVAQISCSKL</sequence>
<evidence type="ECO:0000256" key="1">
    <source>
        <dbReference type="SAM" id="MobiDB-lite"/>
    </source>
</evidence>
<gene>
    <name evidence="3" type="ORF">AXG93_702s1180</name>
</gene>
<proteinExistence type="predicted"/>
<protein>
    <submittedName>
        <fullName evidence="3">Uncharacterized protein</fullName>
    </submittedName>
</protein>
<keyword evidence="2" id="KW-1133">Transmembrane helix</keyword>
<dbReference type="AlphaFoldDB" id="A0A176WBG3"/>
<feature type="region of interest" description="Disordered" evidence="1">
    <location>
        <begin position="1"/>
        <end position="20"/>
    </location>
</feature>
<evidence type="ECO:0000256" key="2">
    <source>
        <dbReference type="SAM" id="Phobius"/>
    </source>
</evidence>
<keyword evidence="2" id="KW-0472">Membrane</keyword>
<dbReference type="Proteomes" id="UP000077202">
    <property type="component" value="Unassembled WGS sequence"/>
</dbReference>
<accession>A0A176WBG3</accession>
<feature type="region of interest" description="Disordered" evidence="1">
    <location>
        <begin position="73"/>
        <end position="142"/>
    </location>
</feature>
<keyword evidence="2" id="KW-0812">Transmembrane</keyword>
<evidence type="ECO:0000313" key="4">
    <source>
        <dbReference type="Proteomes" id="UP000077202"/>
    </source>
</evidence>
<evidence type="ECO:0000313" key="3">
    <source>
        <dbReference type="EMBL" id="OAE29565.1"/>
    </source>
</evidence>
<feature type="compositionally biased region" description="Basic and acidic residues" evidence="1">
    <location>
        <begin position="73"/>
        <end position="91"/>
    </location>
</feature>
<organism evidence="3 4">
    <name type="scientific">Marchantia polymorpha subsp. ruderalis</name>
    <dbReference type="NCBI Taxonomy" id="1480154"/>
    <lineage>
        <taxon>Eukaryota</taxon>
        <taxon>Viridiplantae</taxon>
        <taxon>Streptophyta</taxon>
        <taxon>Embryophyta</taxon>
        <taxon>Marchantiophyta</taxon>
        <taxon>Marchantiopsida</taxon>
        <taxon>Marchantiidae</taxon>
        <taxon>Marchantiales</taxon>
        <taxon>Marchantiaceae</taxon>
        <taxon>Marchantia</taxon>
    </lineage>
</organism>
<feature type="transmembrane region" description="Helical" evidence="2">
    <location>
        <begin position="32"/>
        <end position="62"/>
    </location>
</feature>
<feature type="compositionally biased region" description="Polar residues" evidence="1">
    <location>
        <begin position="124"/>
        <end position="141"/>
    </location>
</feature>